<evidence type="ECO:0000313" key="14">
    <source>
        <dbReference type="Proteomes" id="UP000728185"/>
    </source>
</evidence>
<dbReference type="GO" id="GO:0000978">
    <property type="term" value="F:RNA polymerase II cis-regulatory region sequence-specific DNA binding"/>
    <property type="evidence" value="ECO:0007669"/>
    <property type="project" value="TreeGrafter"/>
</dbReference>
<keyword evidence="10" id="KW-0539">Nucleus</keyword>
<accession>A0A8E0VNC2</accession>
<gene>
    <name evidence="13" type="ORF">FBUS_05879</name>
</gene>
<reference evidence="13" key="1">
    <citation type="submission" date="2019-05" db="EMBL/GenBank/DDBJ databases">
        <title>Annotation for the trematode Fasciolopsis buski.</title>
        <authorList>
            <person name="Choi Y.-J."/>
        </authorList>
    </citation>
    <scope>NUCLEOTIDE SEQUENCE</scope>
    <source>
        <strain evidence="13">HT</strain>
        <tissue evidence="13">Whole worm</tissue>
    </source>
</reference>
<keyword evidence="3" id="KW-0479">Metal-binding</keyword>
<dbReference type="PROSITE" id="PS50157">
    <property type="entry name" value="ZINC_FINGER_C2H2_2"/>
    <property type="match status" value="2"/>
</dbReference>
<feature type="domain" description="C2H2-type" evidence="12">
    <location>
        <begin position="428"/>
        <end position="455"/>
    </location>
</feature>
<feature type="domain" description="C2H2-type" evidence="12">
    <location>
        <begin position="456"/>
        <end position="478"/>
    </location>
</feature>
<comment type="caution">
    <text evidence="13">The sequence shown here is derived from an EMBL/GenBank/DDBJ whole genome shotgun (WGS) entry which is preliminary data.</text>
</comment>
<comment type="subcellular location">
    <subcellularLocation>
        <location evidence="1">Nucleus</location>
    </subcellularLocation>
</comment>
<keyword evidence="9" id="KW-0804">Transcription</keyword>
<dbReference type="InterPro" id="IPR051497">
    <property type="entry name" value="Dev/Hematopoietic_TF"/>
</dbReference>
<keyword evidence="5 11" id="KW-0863">Zinc-finger</keyword>
<evidence type="ECO:0000256" key="8">
    <source>
        <dbReference type="ARBA" id="ARBA00023015"/>
    </source>
</evidence>
<evidence type="ECO:0000256" key="1">
    <source>
        <dbReference type="ARBA" id="ARBA00004123"/>
    </source>
</evidence>
<dbReference type="SMART" id="SM00355">
    <property type="entry name" value="ZnF_C2H2"/>
    <property type="match status" value="3"/>
</dbReference>
<evidence type="ECO:0000256" key="5">
    <source>
        <dbReference type="ARBA" id="ARBA00022771"/>
    </source>
</evidence>
<dbReference type="PANTHER" id="PTHR45993">
    <property type="entry name" value="B-CELL LYMPHOMA/LEUKEMIA 11"/>
    <property type="match status" value="1"/>
</dbReference>
<evidence type="ECO:0000256" key="2">
    <source>
        <dbReference type="ARBA" id="ARBA00022499"/>
    </source>
</evidence>
<evidence type="ECO:0000256" key="11">
    <source>
        <dbReference type="PROSITE-ProRule" id="PRU00042"/>
    </source>
</evidence>
<evidence type="ECO:0000313" key="13">
    <source>
        <dbReference type="EMBL" id="KAA0198792.1"/>
    </source>
</evidence>
<evidence type="ECO:0000256" key="10">
    <source>
        <dbReference type="ARBA" id="ARBA00023242"/>
    </source>
</evidence>
<evidence type="ECO:0000256" key="3">
    <source>
        <dbReference type="ARBA" id="ARBA00022723"/>
    </source>
</evidence>
<dbReference type="PROSITE" id="PS00028">
    <property type="entry name" value="ZINC_FINGER_C2H2_1"/>
    <property type="match status" value="2"/>
</dbReference>
<keyword evidence="7" id="KW-0832">Ubl conjugation</keyword>
<proteinExistence type="predicted"/>
<organism evidence="13 14">
    <name type="scientific">Fasciolopsis buskii</name>
    <dbReference type="NCBI Taxonomy" id="27845"/>
    <lineage>
        <taxon>Eukaryota</taxon>
        <taxon>Metazoa</taxon>
        <taxon>Spiralia</taxon>
        <taxon>Lophotrochozoa</taxon>
        <taxon>Platyhelminthes</taxon>
        <taxon>Trematoda</taxon>
        <taxon>Digenea</taxon>
        <taxon>Plagiorchiida</taxon>
        <taxon>Echinostomata</taxon>
        <taxon>Echinostomatoidea</taxon>
        <taxon>Fasciolidae</taxon>
        <taxon>Fasciolopsis</taxon>
    </lineage>
</organism>
<dbReference type="FunFam" id="3.30.160.60:FF:000046">
    <property type="entry name" value="Putative B-cell lymphoma/leukemia 11A"/>
    <property type="match status" value="1"/>
</dbReference>
<keyword evidence="14" id="KW-1185">Reference proteome</keyword>
<dbReference type="InterPro" id="IPR036236">
    <property type="entry name" value="Znf_C2H2_sf"/>
</dbReference>
<dbReference type="Pfam" id="PF00096">
    <property type="entry name" value="zf-C2H2"/>
    <property type="match status" value="2"/>
</dbReference>
<dbReference type="PANTHER" id="PTHR45993:SF6">
    <property type="entry name" value="C2H2-TYPE DOMAIN-CONTAINING PROTEIN"/>
    <property type="match status" value="1"/>
</dbReference>
<sequence length="566" mass="62322">MEMPICLSGQCSPTKFSGTTLYSSVSNPSGQITGSKSAFTVVQPNYRSSPQSLTKQTEVDSEISPISLDRGNNLIWMNSHSSSLSRSTEEQTKPTWLSPLCPAVAIQSTQLPSPAQHPLPQPPPFCAWSGVFPIPNCHILATSEHSTGLWSFTRDPHCESGVTHLGQDASSTWSSPDAFHSPELTTTQYADTTADLSACSGPIDLSIGNTRIEVPTDSAKTSPGRKQFSSAERLPCIKPNDVDSSRCSQCDSVISKSWTREHLEQTSESLKRNLNGGSGQTEIERINLSQFGVDVERPRRSLSPLTPRVESINSSLFARLVSAYFQFFKTWQDEHGLAKHTRDMKFVGIDQPDPTKGEWKCTTNSLNPVHTQIIGLGATQTEQTKNNSQSSQDPTDSQLIQFCPSSNVGQTVNSPVVQRSCSRPGRRDRCEYCGKIFKNCSNLTVHRRSHTGEKPYACKLCPYACAQSSKLTRHMRTHGYPTTSGGSELMCRNCHTPFLLTSTLERHMRKCMRYSIGVNNAPKRLDEPEPKVLKSRGSGCLSPTKPMLEDVSRSIFWCSTSMSSAL</sequence>
<dbReference type="SUPFAM" id="SSF57667">
    <property type="entry name" value="beta-beta-alpha zinc fingers"/>
    <property type="match status" value="1"/>
</dbReference>
<keyword evidence="2" id="KW-1017">Isopeptide bond</keyword>
<evidence type="ECO:0000256" key="4">
    <source>
        <dbReference type="ARBA" id="ARBA00022737"/>
    </source>
</evidence>
<dbReference type="FunFam" id="3.30.160.60:FF:001175">
    <property type="entry name" value="Zinc finger, C2H2 type"/>
    <property type="match status" value="1"/>
</dbReference>
<evidence type="ECO:0000256" key="6">
    <source>
        <dbReference type="ARBA" id="ARBA00022833"/>
    </source>
</evidence>
<evidence type="ECO:0000256" key="7">
    <source>
        <dbReference type="ARBA" id="ARBA00022843"/>
    </source>
</evidence>
<protein>
    <submittedName>
        <fullName evidence="13">B-cell lymphoma/leukemia 11B</fullName>
    </submittedName>
</protein>
<dbReference type="GO" id="GO:0008270">
    <property type="term" value="F:zinc ion binding"/>
    <property type="evidence" value="ECO:0007669"/>
    <property type="project" value="UniProtKB-KW"/>
</dbReference>
<name>A0A8E0VNC2_9TREM</name>
<keyword evidence="8" id="KW-0805">Transcription regulation</keyword>
<dbReference type="GO" id="GO:0005634">
    <property type="term" value="C:nucleus"/>
    <property type="evidence" value="ECO:0007669"/>
    <property type="project" value="UniProtKB-SubCell"/>
</dbReference>
<dbReference type="Gene3D" id="3.30.160.60">
    <property type="entry name" value="Classic Zinc Finger"/>
    <property type="match status" value="2"/>
</dbReference>
<keyword evidence="6" id="KW-0862">Zinc</keyword>
<dbReference type="GO" id="GO:0006357">
    <property type="term" value="P:regulation of transcription by RNA polymerase II"/>
    <property type="evidence" value="ECO:0007669"/>
    <property type="project" value="TreeGrafter"/>
</dbReference>
<dbReference type="OrthoDB" id="10046198at2759"/>
<evidence type="ECO:0000259" key="12">
    <source>
        <dbReference type="PROSITE" id="PS50157"/>
    </source>
</evidence>
<dbReference type="EMBL" id="LUCM01001499">
    <property type="protein sequence ID" value="KAA0198792.1"/>
    <property type="molecule type" value="Genomic_DNA"/>
</dbReference>
<dbReference type="GO" id="GO:0003700">
    <property type="term" value="F:DNA-binding transcription factor activity"/>
    <property type="evidence" value="ECO:0007669"/>
    <property type="project" value="TreeGrafter"/>
</dbReference>
<dbReference type="AlphaFoldDB" id="A0A8E0VNC2"/>
<evidence type="ECO:0000256" key="9">
    <source>
        <dbReference type="ARBA" id="ARBA00023163"/>
    </source>
</evidence>
<keyword evidence="4" id="KW-0677">Repeat</keyword>
<dbReference type="InterPro" id="IPR013087">
    <property type="entry name" value="Znf_C2H2_type"/>
</dbReference>
<dbReference type="Proteomes" id="UP000728185">
    <property type="component" value="Unassembled WGS sequence"/>
</dbReference>